<dbReference type="Proteomes" id="UP000270296">
    <property type="component" value="Unassembled WGS sequence"/>
</dbReference>
<dbReference type="AlphaFoldDB" id="A0A183J0Z5"/>
<protein>
    <submittedName>
        <fullName evidence="1 3">Uncharacterized protein</fullName>
    </submittedName>
</protein>
<accession>A0A183J0Z5</accession>
<organism evidence="3">
    <name type="scientific">Soboliphyme baturini</name>
    <dbReference type="NCBI Taxonomy" id="241478"/>
    <lineage>
        <taxon>Eukaryota</taxon>
        <taxon>Metazoa</taxon>
        <taxon>Ecdysozoa</taxon>
        <taxon>Nematoda</taxon>
        <taxon>Enoplea</taxon>
        <taxon>Dorylaimia</taxon>
        <taxon>Dioctophymatida</taxon>
        <taxon>Dioctophymatoidea</taxon>
        <taxon>Soboliphymatidae</taxon>
        <taxon>Soboliphyme</taxon>
    </lineage>
</organism>
<evidence type="ECO:0000313" key="3">
    <source>
        <dbReference type="WBParaSite" id="SBAD_0000989101-mRNA-1"/>
    </source>
</evidence>
<keyword evidence="2" id="KW-1185">Reference proteome</keyword>
<evidence type="ECO:0000313" key="1">
    <source>
        <dbReference type="EMBL" id="VDP23848.1"/>
    </source>
</evidence>
<reference evidence="3" key="1">
    <citation type="submission" date="2016-06" db="UniProtKB">
        <authorList>
            <consortium name="WormBaseParasite"/>
        </authorList>
    </citation>
    <scope>IDENTIFICATION</scope>
</reference>
<name>A0A183J0Z5_9BILA</name>
<dbReference type="EMBL" id="UZAM01012850">
    <property type="protein sequence ID" value="VDP23848.1"/>
    <property type="molecule type" value="Genomic_DNA"/>
</dbReference>
<evidence type="ECO:0000313" key="2">
    <source>
        <dbReference type="Proteomes" id="UP000270296"/>
    </source>
</evidence>
<dbReference type="WBParaSite" id="SBAD_0000989101-mRNA-1">
    <property type="protein sequence ID" value="SBAD_0000989101-mRNA-1"/>
    <property type="gene ID" value="SBAD_0000989101"/>
</dbReference>
<gene>
    <name evidence="1" type="ORF">SBAD_LOCUS9543</name>
</gene>
<sequence length="94" mass="10804">MTSFRPLLSTELDDDSVKNLLNMNDGRRSQLRPSICQEWQRHRNGRKSVMSSDHYILNSKFRGDIKENAPEPNLTRAMTMNGSFEANEMVGLSM</sequence>
<proteinExistence type="predicted"/>
<reference evidence="1 2" key="2">
    <citation type="submission" date="2018-11" db="EMBL/GenBank/DDBJ databases">
        <authorList>
            <consortium name="Pathogen Informatics"/>
        </authorList>
    </citation>
    <scope>NUCLEOTIDE SEQUENCE [LARGE SCALE GENOMIC DNA]</scope>
</reference>